<comment type="caution">
    <text evidence="2">The sequence shown here is derived from an EMBL/GenBank/DDBJ whole genome shotgun (WGS) entry which is preliminary data.</text>
</comment>
<evidence type="ECO:0000256" key="1">
    <source>
        <dbReference type="SAM" id="Phobius"/>
    </source>
</evidence>
<name>A0A7J7LA74_9MAGN</name>
<evidence type="ECO:0000313" key="3">
    <source>
        <dbReference type="Proteomes" id="UP000541444"/>
    </source>
</evidence>
<keyword evidence="1" id="KW-1133">Transmembrane helix</keyword>
<organism evidence="2 3">
    <name type="scientific">Kingdonia uniflora</name>
    <dbReference type="NCBI Taxonomy" id="39325"/>
    <lineage>
        <taxon>Eukaryota</taxon>
        <taxon>Viridiplantae</taxon>
        <taxon>Streptophyta</taxon>
        <taxon>Embryophyta</taxon>
        <taxon>Tracheophyta</taxon>
        <taxon>Spermatophyta</taxon>
        <taxon>Magnoliopsida</taxon>
        <taxon>Ranunculales</taxon>
        <taxon>Circaeasteraceae</taxon>
        <taxon>Kingdonia</taxon>
    </lineage>
</organism>
<proteinExistence type="predicted"/>
<keyword evidence="3" id="KW-1185">Reference proteome</keyword>
<feature type="transmembrane region" description="Helical" evidence="1">
    <location>
        <begin position="33"/>
        <end position="57"/>
    </location>
</feature>
<dbReference type="EMBL" id="JACGCM010002483">
    <property type="protein sequence ID" value="KAF6139472.1"/>
    <property type="molecule type" value="Genomic_DNA"/>
</dbReference>
<evidence type="ECO:0000313" key="2">
    <source>
        <dbReference type="EMBL" id="KAF6139472.1"/>
    </source>
</evidence>
<sequence length="79" mass="8678">FRVCDCCVAFGVLVLIRIGERRAAAVRGSRGNCYGSVAAALVANLFQSLSPLLLLFLKCRGRAVLTIFNLRLIIIYFQS</sequence>
<reference evidence="2 3" key="1">
    <citation type="journal article" date="2020" name="IScience">
        <title>Genome Sequencing of the Endangered Kingdonia uniflora (Circaeasteraceae, Ranunculales) Reveals Potential Mechanisms of Evolutionary Specialization.</title>
        <authorList>
            <person name="Sun Y."/>
            <person name="Deng T."/>
            <person name="Zhang A."/>
            <person name="Moore M.J."/>
            <person name="Landis J.B."/>
            <person name="Lin N."/>
            <person name="Zhang H."/>
            <person name="Zhang X."/>
            <person name="Huang J."/>
            <person name="Zhang X."/>
            <person name="Sun H."/>
            <person name="Wang H."/>
        </authorList>
    </citation>
    <scope>NUCLEOTIDE SEQUENCE [LARGE SCALE GENOMIC DNA]</scope>
    <source>
        <strain evidence="2">TB1705</strain>
        <tissue evidence="2">Leaf</tissue>
    </source>
</reference>
<protein>
    <submittedName>
        <fullName evidence="2">Uncharacterized protein</fullName>
    </submittedName>
</protein>
<keyword evidence="1" id="KW-0472">Membrane</keyword>
<dbReference type="Proteomes" id="UP000541444">
    <property type="component" value="Unassembled WGS sequence"/>
</dbReference>
<accession>A0A7J7LA74</accession>
<feature type="non-terminal residue" evidence="2">
    <location>
        <position position="1"/>
    </location>
</feature>
<keyword evidence="1" id="KW-0812">Transmembrane</keyword>
<gene>
    <name evidence="2" type="ORF">GIB67_016373</name>
</gene>
<dbReference type="AlphaFoldDB" id="A0A7J7LA74"/>